<comment type="caution">
    <text evidence="1">The sequence shown here is derived from an EMBL/GenBank/DDBJ whole genome shotgun (WGS) entry which is preliminary data.</text>
</comment>
<keyword evidence="2" id="KW-1185">Reference proteome</keyword>
<dbReference type="Proteomes" id="UP001270362">
    <property type="component" value="Unassembled WGS sequence"/>
</dbReference>
<accession>A0AAE0X0N4</accession>
<gene>
    <name evidence="1" type="ORF">B0T22DRAFT_276249</name>
</gene>
<sequence length="149" mass="15793">MFDDKQSCGFAVGLRTSSLPSSASACSCGSSWGSSCGFSSSLGELIFGSVSSFVGAKGGALVISTVSALWSASLGLIQSKMGREMAWRQTSAQERLQCGCGCVKKATRLQMHMAGPGRSCCRSKRGLTGERPKGERKKAPRTYCAQFWR</sequence>
<evidence type="ECO:0000313" key="2">
    <source>
        <dbReference type="Proteomes" id="UP001270362"/>
    </source>
</evidence>
<evidence type="ECO:0000313" key="1">
    <source>
        <dbReference type="EMBL" id="KAK3682109.1"/>
    </source>
</evidence>
<dbReference type="AlphaFoldDB" id="A0AAE0X0N4"/>
<protein>
    <submittedName>
        <fullName evidence="1">Uncharacterized protein</fullName>
    </submittedName>
</protein>
<proteinExistence type="predicted"/>
<name>A0AAE0X0N4_9PEZI</name>
<reference evidence="1" key="2">
    <citation type="submission" date="2023-06" db="EMBL/GenBank/DDBJ databases">
        <authorList>
            <consortium name="Lawrence Berkeley National Laboratory"/>
            <person name="Haridas S."/>
            <person name="Hensen N."/>
            <person name="Bonometti L."/>
            <person name="Westerberg I."/>
            <person name="Brannstrom I.O."/>
            <person name="Guillou S."/>
            <person name="Cros-Aarteil S."/>
            <person name="Calhoun S."/>
            <person name="Kuo A."/>
            <person name="Mondo S."/>
            <person name="Pangilinan J."/>
            <person name="Riley R."/>
            <person name="Labutti K."/>
            <person name="Andreopoulos B."/>
            <person name="Lipzen A."/>
            <person name="Chen C."/>
            <person name="Yanf M."/>
            <person name="Daum C."/>
            <person name="Ng V."/>
            <person name="Clum A."/>
            <person name="Steindorff A."/>
            <person name="Ohm R."/>
            <person name="Martin F."/>
            <person name="Silar P."/>
            <person name="Natvig D."/>
            <person name="Lalanne C."/>
            <person name="Gautier V."/>
            <person name="Ament-Velasquez S.L."/>
            <person name="Kruys A."/>
            <person name="Hutchinson M.I."/>
            <person name="Powell A.J."/>
            <person name="Barry K."/>
            <person name="Miller A.N."/>
            <person name="Grigoriev I.V."/>
            <person name="Debuchy R."/>
            <person name="Gladieux P."/>
            <person name="Thoren M.H."/>
            <person name="Johannesson H."/>
        </authorList>
    </citation>
    <scope>NUCLEOTIDE SEQUENCE</scope>
    <source>
        <strain evidence="1">CBS 314.62</strain>
    </source>
</reference>
<organism evidence="1 2">
    <name type="scientific">Podospora appendiculata</name>
    <dbReference type="NCBI Taxonomy" id="314037"/>
    <lineage>
        <taxon>Eukaryota</taxon>
        <taxon>Fungi</taxon>
        <taxon>Dikarya</taxon>
        <taxon>Ascomycota</taxon>
        <taxon>Pezizomycotina</taxon>
        <taxon>Sordariomycetes</taxon>
        <taxon>Sordariomycetidae</taxon>
        <taxon>Sordariales</taxon>
        <taxon>Podosporaceae</taxon>
        <taxon>Podospora</taxon>
    </lineage>
</organism>
<dbReference type="EMBL" id="JAULSO010000005">
    <property type="protein sequence ID" value="KAK3682109.1"/>
    <property type="molecule type" value="Genomic_DNA"/>
</dbReference>
<reference evidence="1" key="1">
    <citation type="journal article" date="2023" name="Mol. Phylogenet. Evol.">
        <title>Genome-scale phylogeny and comparative genomics of the fungal order Sordariales.</title>
        <authorList>
            <person name="Hensen N."/>
            <person name="Bonometti L."/>
            <person name="Westerberg I."/>
            <person name="Brannstrom I.O."/>
            <person name="Guillou S."/>
            <person name="Cros-Aarteil S."/>
            <person name="Calhoun S."/>
            <person name="Haridas S."/>
            <person name="Kuo A."/>
            <person name="Mondo S."/>
            <person name="Pangilinan J."/>
            <person name="Riley R."/>
            <person name="LaButti K."/>
            <person name="Andreopoulos B."/>
            <person name="Lipzen A."/>
            <person name="Chen C."/>
            <person name="Yan M."/>
            <person name="Daum C."/>
            <person name="Ng V."/>
            <person name="Clum A."/>
            <person name="Steindorff A."/>
            <person name="Ohm R.A."/>
            <person name="Martin F."/>
            <person name="Silar P."/>
            <person name="Natvig D.O."/>
            <person name="Lalanne C."/>
            <person name="Gautier V."/>
            <person name="Ament-Velasquez S.L."/>
            <person name="Kruys A."/>
            <person name="Hutchinson M.I."/>
            <person name="Powell A.J."/>
            <person name="Barry K."/>
            <person name="Miller A.N."/>
            <person name="Grigoriev I.V."/>
            <person name="Debuchy R."/>
            <person name="Gladieux P."/>
            <person name="Hiltunen Thoren M."/>
            <person name="Johannesson H."/>
        </authorList>
    </citation>
    <scope>NUCLEOTIDE SEQUENCE</scope>
    <source>
        <strain evidence="1">CBS 314.62</strain>
    </source>
</reference>
<dbReference type="PROSITE" id="PS51257">
    <property type="entry name" value="PROKAR_LIPOPROTEIN"/>
    <property type="match status" value="1"/>
</dbReference>